<evidence type="ECO:0000259" key="1">
    <source>
        <dbReference type="Pfam" id="PF01467"/>
    </source>
</evidence>
<dbReference type="Pfam" id="PF01467">
    <property type="entry name" value="CTP_transf_like"/>
    <property type="match status" value="1"/>
</dbReference>
<dbReference type="OrthoDB" id="330671at2759"/>
<dbReference type="Gene3D" id="3.40.50.620">
    <property type="entry name" value="HUPs"/>
    <property type="match status" value="1"/>
</dbReference>
<dbReference type="InterPro" id="IPR014729">
    <property type="entry name" value="Rossmann-like_a/b/a_fold"/>
</dbReference>
<reference evidence="3" key="1">
    <citation type="journal article" date="2016" name="Nat. Commun.">
        <title>Genome analysis of three Pneumocystis species reveals adaptation mechanisms to life exclusively in mammalian hosts.</title>
        <authorList>
            <person name="Ma L."/>
            <person name="Chen Z."/>
            <person name="Huang D.W."/>
            <person name="Kutty G."/>
            <person name="Ishihara M."/>
            <person name="Wang H."/>
            <person name="Abouelleil A."/>
            <person name="Bishop L."/>
            <person name="Davey E."/>
            <person name="Deng R."/>
            <person name="Deng X."/>
            <person name="Fan L."/>
            <person name="Fantoni G."/>
            <person name="Fitzgerald M."/>
            <person name="Gogineni E."/>
            <person name="Goldberg J.M."/>
            <person name="Handley G."/>
            <person name="Hu X."/>
            <person name="Huber C."/>
            <person name="Jiao X."/>
            <person name="Jones K."/>
            <person name="Levin J.Z."/>
            <person name="Liu Y."/>
            <person name="Macdonald P."/>
            <person name="Melnikov A."/>
            <person name="Raley C."/>
            <person name="Sassi M."/>
            <person name="Sherman B.T."/>
            <person name="Song X."/>
            <person name="Sykes S."/>
            <person name="Tran B."/>
            <person name="Walsh L."/>
            <person name="Xia Y."/>
            <person name="Yang J."/>
            <person name="Young S."/>
            <person name="Zeng Q."/>
            <person name="Zheng X."/>
            <person name="Stephens R."/>
            <person name="Nusbaum C."/>
            <person name="Birren B.W."/>
            <person name="Azadi P."/>
            <person name="Lempicki R.A."/>
            <person name="Cuomo C.A."/>
            <person name="Kovacs J.A."/>
        </authorList>
    </citation>
    <scope>NUCLEOTIDE SEQUENCE [LARGE SCALE GENOMIC DNA]</scope>
    <source>
        <strain evidence="3">B80</strain>
    </source>
</reference>
<dbReference type="RefSeq" id="XP_018224830.1">
    <property type="nucleotide sequence ID" value="XM_018371390.1"/>
</dbReference>
<feature type="domain" description="Cytidyltransferase-like" evidence="1">
    <location>
        <begin position="173"/>
        <end position="318"/>
    </location>
</feature>
<evidence type="ECO:0000313" key="2">
    <source>
        <dbReference type="EMBL" id="KTW26382.1"/>
    </source>
</evidence>
<comment type="caution">
    <text evidence="2">The sequence shown here is derived from an EMBL/GenBank/DDBJ whole genome shotgun (WGS) entry which is preliminary data.</text>
</comment>
<organism evidence="2 3">
    <name type="scientific">Pneumocystis carinii (strain B80)</name>
    <name type="common">Rat pneumocystis pneumonia agent</name>
    <name type="synonym">Pneumocystis carinii f. sp. carinii</name>
    <dbReference type="NCBI Taxonomy" id="1408658"/>
    <lineage>
        <taxon>Eukaryota</taxon>
        <taxon>Fungi</taxon>
        <taxon>Dikarya</taxon>
        <taxon>Ascomycota</taxon>
        <taxon>Taphrinomycotina</taxon>
        <taxon>Pneumocystomycetes</taxon>
        <taxon>Pneumocystaceae</taxon>
        <taxon>Pneumocystis</taxon>
    </lineage>
</organism>
<dbReference type="PANTHER" id="PTHR10695:SF46">
    <property type="entry name" value="BIFUNCTIONAL COENZYME A SYNTHASE-RELATED"/>
    <property type="match status" value="1"/>
</dbReference>
<proteinExistence type="predicted"/>
<dbReference type="AlphaFoldDB" id="A0A0W4ZDJ9"/>
<sequence length="327" mass="37697">MNNTKTSVFILQTNDSLDFSKYWGFIDLCISIITCDQLLILVEIQNTLFQAKNKAVLFTNINDLLNTLYTLSETSKKKHNKIPLDVNILFNGWCGYDLFSEPINWDKIYLIKDDKYLIDRIPSYINSYVLVLEEQVIKSFPIKRGFITNTEQQGLRLDINKGADNPSYKYVAVGGTFDHLHVGHKILLTMTAWITDEWVVCGVTDKILLKNKRFSDWIEPIEARIESVRRFFYLINRTIFLSVTPIYDIYGVTVVDERVGAIVVSEETIRGGEMINEERKARGMKELDIFCINIIVEEEVVIGGESISIKISSTNIREEIARRRETV</sequence>
<dbReference type="EMBL" id="LFVZ01000013">
    <property type="protein sequence ID" value="KTW26382.1"/>
    <property type="molecule type" value="Genomic_DNA"/>
</dbReference>
<dbReference type="SUPFAM" id="SSF52374">
    <property type="entry name" value="Nucleotidylyl transferase"/>
    <property type="match status" value="1"/>
</dbReference>
<dbReference type="GeneID" id="28937593"/>
<dbReference type="PANTHER" id="PTHR10695">
    <property type="entry name" value="DEPHOSPHO-COA KINASE-RELATED"/>
    <property type="match status" value="1"/>
</dbReference>
<dbReference type="InterPro" id="IPR004821">
    <property type="entry name" value="Cyt_trans-like"/>
</dbReference>
<name>A0A0W4ZDJ9_PNEC8</name>
<dbReference type="VEuPathDB" id="FungiDB:T552_02864"/>
<accession>A0A0W4ZDJ9</accession>
<dbReference type="Proteomes" id="UP000054454">
    <property type="component" value="Unassembled WGS sequence"/>
</dbReference>
<evidence type="ECO:0000313" key="3">
    <source>
        <dbReference type="Proteomes" id="UP000054454"/>
    </source>
</evidence>
<dbReference type="GO" id="GO:0004140">
    <property type="term" value="F:dephospho-CoA kinase activity"/>
    <property type="evidence" value="ECO:0007669"/>
    <property type="project" value="TreeGrafter"/>
</dbReference>
<protein>
    <recommendedName>
        <fullName evidence="1">Cytidyltransferase-like domain-containing protein</fullName>
    </recommendedName>
</protein>
<gene>
    <name evidence="2" type="ORF">T552_02864</name>
</gene>
<dbReference type="GO" id="GO:0015937">
    <property type="term" value="P:coenzyme A biosynthetic process"/>
    <property type="evidence" value="ECO:0007669"/>
    <property type="project" value="TreeGrafter"/>
</dbReference>
<keyword evidence="3" id="KW-1185">Reference proteome</keyword>